<keyword evidence="1" id="KW-0732">Signal</keyword>
<protein>
    <recommendedName>
        <fullName evidence="3">PorV/PorQ family protein</fullName>
    </recommendedName>
</protein>
<sequence length="190" mass="21153">MKVLIILILIFLPSSLLAQGGVAVPFVRINPSSQLNAMAGAFSGLPTSNPFGMFFNPAQLGQFARTYNFSTSFYIRKADWLPHFDFSDRYFKSKAMNFGYSTNKLIPNLPLHIGIGFIDSKVGLGKNIWTDETGKELGVFESWEKYQQFGLGIGIDWKVKFNFGFAFKNITSNLAPVSVGFEKRPGESKA</sequence>
<feature type="chain" id="PRO_5031377015" description="PorV/PorQ family protein" evidence="1">
    <location>
        <begin position="19"/>
        <end position="190"/>
    </location>
</feature>
<proteinExistence type="predicted"/>
<dbReference type="Proteomes" id="UP000886111">
    <property type="component" value="Unassembled WGS sequence"/>
</dbReference>
<accession>A0A7V5LJU8</accession>
<dbReference type="EMBL" id="DRTD01000455">
    <property type="protein sequence ID" value="HHE55360.1"/>
    <property type="molecule type" value="Genomic_DNA"/>
</dbReference>
<dbReference type="Gene3D" id="2.40.160.60">
    <property type="entry name" value="Outer membrane protein transport protein (OMPP1/FadL/TodX)"/>
    <property type="match status" value="1"/>
</dbReference>
<evidence type="ECO:0000313" key="2">
    <source>
        <dbReference type="EMBL" id="HHE55360.1"/>
    </source>
</evidence>
<feature type="non-terminal residue" evidence="2">
    <location>
        <position position="190"/>
    </location>
</feature>
<comment type="caution">
    <text evidence="2">The sequence shown here is derived from an EMBL/GenBank/DDBJ whole genome shotgun (WGS) entry which is preliminary data.</text>
</comment>
<reference evidence="2" key="1">
    <citation type="journal article" date="2020" name="mSystems">
        <title>Genome- and Community-Level Interaction Insights into Carbon Utilization and Element Cycling Functions of Hydrothermarchaeota in Hydrothermal Sediment.</title>
        <authorList>
            <person name="Zhou Z."/>
            <person name="Liu Y."/>
            <person name="Xu W."/>
            <person name="Pan J."/>
            <person name="Luo Z.H."/>
            <person name="Li M."/>
        </authorList>
    </citation>
    <scope>NUCLEOTIDE SEQUENCE [LARGE SCALE GENOMIC DNA]</scope>
    <source>
        <strain evidence="2">HyVt-76</strain>
    </source>
</reference>
<organism evidence="2">
    <name type="scientific">Caldithrix abyssi</name>
    <dbReference type="NCBI Taxonomy" id="187145"/>
    <lineage>
        <taxon>Bacteria</taxon>
        <taxon>Pseudomonadati</taxon>
        <taxon>Calditrichota</taxon>
        <taxon>Calditrichia</taxon>
        <taxon>Calditrichales</taxon>
        <taxon>Calditrichaceae</taxon>
        <taxon>Caldithrix</taxon>
    </lineage>
</organism>
<gene>
    <name evidence="2" type="ORF">ENL21_06220</name>
</gene>
<evidence type="ECO:0008006" key="3">
    <source>
        <dbReference type="Google" id="ProtNLM"/>
    </source>
</evidence>
<name>A0A7V5LJU8_CALAY</name>
<feature type="signal peptide" evidence="1">
    <location>
        <begin position="1"/>
        <end position="18"/>
    </location>
</feature>
<evidence type="ECO:0000256" key="1">
    <source>
        <dbReference type="SAM" id="SignalP"/>
    </source>
</evidence>
<dbReference type="AlphaFoldDB" id="A0A7V5LJU8"/>